<evidence type="ECO:0000256" key="4">
    <source>
        <dbReference type="ARBA" id="ARBA00022801"/>
    </source>
</evidence>
<evidence type="ECO:0000256" key="1">
    <source>
        <dbReference type="ARBA" id="ARBA00022694"/>
    </source>
</evidence>
<sequence>MLPGRHRLHRSADFATVVRKGARKGRRTIVVHAHVDSSMIRVGGPRFGLIVSKAVGDSVTRHRVSRRLRHIAADVVGELAPEFMVVIRANPASATATHDELASDLRSALEAASSRARGTRS</sequence>
<evidence type="ECO:0000256" key="2">
    <source>
        <dbReference type="ARBA" id="ARBA00022722"/>
    </source>
</evidence>
<dbReference type="InterPro" id="IPR000100">
    <property type="entry name" value="RNase_P"/>
</dbReference>
<comment type="function">
    <text evidence="6">RNaseP catalyzes the removal of the 5'-leader sequence from pre-tRNA to produce the mature 5'-terminus. It can also cleave other RNA substrates such as 4.5S RNA. The protein component plays an auxiliary but essential role in vivo by binding to the 5'-leader sequence and broadening the substrate specificity of the ribozyme.</text>
</comment>
<organism evidence="8 9">
    <name type="scientific">Dietzia aerolata</name>
    <dbReference type="NCBI Taxonomy" id="595984"/>
    <lineage>
        <taxon>Bacteria</taxon>
        <taxon>Bacillati</taxon>
        <taxon>Actinomycetota</taxon>
        <taxon>Actinomycetes</taxon>
        <taxon>Mycobacteriales</taxon>
        <taxon>Dietziaceae</taxon>
        <taxon>Dietzia</taxon>
    </lineage>
</organism>
<dbReference type="EMBL" id="JBHMDY010000002">
    <property type="protein sequence ID" value="MFB9258848.1"/>
    <property type="molecule type" value="Genomic_DNA"/>
</dbReference>
<name>A0ABV5JM85_9ACTN</name>
<comment type="catalytic activity">
    <reaction evidence="6">
        <text>Endonucleolytic cleavage of RNA, removing 5'-extranucleotides from tRNA precursor.</text>
        <dbReference type="EC" id="3.1.26.5"/>
    </reaction>
</comment>
<evidence type="ECO:0000256" key="6">
    <source>
        <dbReference type="HAMAP-Rule" id="MF_00227"/>
    </source>
</evidence>
<keyword evidence="3 6" id="KW-0255">Endonuclease</keyword>
<dbReference type="PANTHER" id="PTHR33992">
    <property type="entry name" value="RIBONUCLEASE P PROTEIN COMPONENT"/>
    <property type="match status" value="1"/>
</dbReference>
<dbReference type="HAMAP" id="MF_00227">
    <property type="entry name" value="RNase_P"/>
    <property type="match status" value="1"/>
</dbReference>
<evidence type="ECO:0000256" key="7">
    <source>
        <dbReference type="NCBIfam" id="TIGR00188"/>
    </source>
</evidence>
<dbReference type="InterPro" id="IPR014721">
    <property type="entry name" value="Ribsml_uS5_D2-typ_fold_subgr"/>
</dbReference>
<dbReference type="GO" id="GO:0004526">
    <property type="term" value="F:ribonuclease P activity"/>
    <property type="evidence" value="ECO:0007669"/>
    <property type="project" value="UniProtKB-EC"/>
</dbReference>
<evidence type="ECO:0000256" key="3">
    <source>
        <dbReference type="ARBA" id="ARBA00022759"/>
    </source>
</evidence>
<keyword evidence="9" id="KW-1185">Reference proteome</keyword>
<protein>
    <recommendedName>
        <fullName evidence="6 7">Ribonuclease P protein component</fullName>
        <shortName evidence="6">RNase P protein</shortName>
        <shortName evidence="6">RNaseP protein</shortName>
        <ecNumber evidence="6 7">3.1.26.5</ecNumber>
    </recommendedName>
    <alternativeName>
        <fullName evidence="6">Protein C5</fullName>
    </alternativeName>
</protein>
<dbReference type="PANTHER" id="PTHR33992:SF1">
    <property type="entry name" value="RIBONUCLEASE P PROTEIN COMPONENT"/>
    <property type="match status" value="1"/>
</dbReference>
<proteinExistence type="inferred from homology"/>
<accession>A0ABV5JM85</accession>
<dbReference type="Pfam" id="PF00825">
    <property type="entry name" value="Ribonuclease_P"/>
    <property type="match status" value="1"/>
</dbReference>
<keyword evidence="1 6" id="KW-0819">tRNA processing</keyword>
<reference evidence="8 9" key="1">
    <citation type="submission" date="2024-09" db="EMBL/GenBank/DDBJ databases">
        <authorList>
            <person name="Sun Q."/>
            <person name="Mori K."/>
        </authorList>
    </citation>
    <scope>NUCLEOTIDE SEQUENCE [LARGE SCALE GENOMIC DNA]</scope>
    <source>
        <strain evidence="8 9">CCM 7659</strain>
    </source>
</reference>
<gene>
    <name evidence="6 8" type="primary">rnpA</name>
    <name evidence="8" type="ORF">ACFFVD_03440</name>
</gene>
<evidence type="ECO:0000313" key="8">
    <source>
        <dbReference type="EMBL" id="MFB9258848.1"/>
    </source>
</evidence>
<keyword evidence="5 6" id="KW-0694">RNA-binding</keyword>
<evidence type="ECO:0000256" key="5">
    <source>
        <dbReference type="ARBA" id="ARBA00022884"/>
    </source>
</evidence>
<evidence type="ECO:0000313" key="9">
    <source>
        <dbReference type="Proteomes" id="UP001589700"/>
    </source>
</evidence>
<dbReference type="Proteomes" id="UP001589700">
    <property type="component" value="Unassembled WGS sequence"/>
</dbReference>
<dbReference type="SUPFAM" id="SSF54211">
    <property type="entry name" value="Ribosomal protein S5 domain 2-like"/>
    <property type="match status" value="1"/>
</dbReference>
<comment type="caution">
    <text evidence="8">The sequence shown here is derived from an EMBL/GenBank/DDBJ whole genome shotgun (WGS) entry which is preliminary data.</text>
</comment>
<comment type="subunit">
    <text evidence="6">Consists of a catalytic RNA component (M1 or rnpB) and a protein subunit.</text>
</comment>
<dbReference type="NCBIfam" id="TIGR00188">
    <property type="entry name" value="rnpA"/>
    <property type="match status" value="1"/>
</dbReference>
<dbReference type="InterPro" id="IPR020568">
    <property type="entry name" value="Ribosomal_Su5_D2-typ_SF"/>
</dbReference>
<keyword evidence="2 6" id="KW-0540">Nuclease</keyword>
<dbReference type="EC" id="3.1.26.5" evidence="6 7"/>
<comment type="similarity">
    <text evidence="6">Belongs to the RnpA family.</text>
</comment>
<dbReference type="RefSeq" id="WP_182631846.1">
    <property type="nucleotide sequence ID" value="NZ_JAALDM010000091.1"/>
</dbReference>
<dbReference type="Gene3D" id="3.30.230.10">
    <property type="match status" value="1"/>
</dbReference>
<keyword evidence="4 6" id="KW-0378">Hydrolase</keyword>